<dbReference type="OrthoDB" id="9795928at2"/>
<dbReference type="GO" id="GO:0009279">
    <property type="term" value="C:cell outer membrane"/>
    <property type="evidence" value="ECO:0007669"/>
    <property type="project" value="UniProtKB-SubCell"/>
</dbReference>
<feature type="signal peptide" evidence="13">
    <location>
        <begin position="1"/>
        <end position="34"/>
    </location>
</feature>
<evidence type="ECO:0000256" key="8">
    <source>
        <dbReference type="ARBA" id="ARBA00023170"/>
    </source>
</evidence>
<reference evidence="17" key="1">
    <citation type="submission" date="2019-03" db="EMBL/GenBank/DDBJ databases">
        <title>Aquabacterium pictum sp.nov., the first bacteriochlorophyll a-containing freshwater bacterium in the genus Aquabacterium of the class Betaproteobacteria.</title>
        <authorList>
            <person name="Hirose S."/>
            <person name="Tank M."/>
            <person name="Hara E."/>
            <person name="Tamaki H."/>
            <person name="Takaichi S."/>
            <person name="Haruta S."/>
            <person name="Hanada S."/>
        </authorList>
    </citation>
    <scope>NUCLEOTIDE SEQUENCE [LARGE SCALE GENOMIC DNA]</scope>
    <source>
        <strain evidence="17">W35</strain>
    </source>
</reference>
<evidence type="ECO:0000259" key="15">
    <source>
        <dbReference type="Pfam" id="PF07715"/>
    </source>
</evidence>
<dbReference type="Pfam" id="PF00593">
    <property type="entry name" value="TonB_dep_Rec_b-barrel"/>
    <property type="match status" value="1"/>
</dbReference>
<dbReference type="AlphaFoldDB" id="A0A480AZM2"/>
<keyword evidence="9 10" id="KW-0998">Cell outer membrane</keyword>
<dbReference type="InterPro" id="IPR000531">
    <property type="entry name" value="Beta-barrel_TonB"/>
</dbReference>
<evidence type="ECO:0000256" key="9">
    <source>
        <dbReference type="ARBA" id="ARBA00023237"/>
    </source>
</evidence>
<evidence type="ECO:0000256" key="13">
    <source>
        <dbReference type="SAM" id="SignalP"/>
    </source>
</evidence>
<dbReference type="PANTHER" id="PTHR30069">
    <property type="entry name" value="TONB-DEPENDENT OUTER MEMBRANE RECEPTOR"/>
    <property type="match status" value="1"/>
</dbReference>
<evidence type="ECO:0000256" key="2">
    <source>
        <dbReference type="ARBA" id="ARBA00009810"/>
    </source>
</evidence>
<evidence type="ECO:0000256" key="10">
    <source>
        <dbReference type="PROSITE-ProRule" id="PRU01360"/>
    </source>
</evidence>
<sequence>MPLPLHLRSAQRRAPRFSVFTLALASALPGLALAQSNAPATVVITGNPLGSRLTAPSSVLAGDELTRRRGGTLGDTLDGQPGVAATSFGPQSSRPVIRGLDGDRIRLLDNGGASADASNLSFDHAVAVDPLVVERLEVLRGPAALLYGGNATGGVVNAIDNRIPRSALGALGGRAELRLGGAARETAGAAVLEAGAGGLNWHADVARRQSGDLRTPDFIRPGDTAPSHRVANSDGTSEAAAVGASWADARGFVGAAVDAYRNSYGVTVDPEVRIRMRRDRLQLAGERRGLAGPFDSLGWQASTTRYQHQEVEGDGAVGTTFKSTGQELRLQATQAPLALAGGTLRGVLGLQAERLDFSALGEEAFVPDTRTRSEALFTLQELSLGAATLQAGLRLETVRVRSDGDAADAAEPKFGPALSRSFRPRSLLLGLQLPVGASGWRATASLGSTQRAPAYYELFANGVHVATGAFEQGDVDQKLERSRHLEVGLQWQQAGHSLRAALWHTRFANYIALDATGATVPVEDEDGNPIDVPVYRFSGVPARLVGGEIEARNRLDAGAWLPGWTLEASAGLDWVRGDNRASGQPLPRIAPLRLQAGLEAAQGAWRGGLQLRHAARQSRVPDSDVATPAWTTLDLWASWTQRLGAGAEALWTLKLGNLGDALATNAVALPTARALAPAGGRALQGSVRVVF</sequence>
<dbReference type="Pfam" id="PF07715">
    <property type="entry name" value="Plug"/>
    <property type="match status" value="1"/>
</dbReference>
<evidence type="ECO:0008006" key="18">
    <source>
        <dbReference type="Google" id="ProtNLM"/>
    </source>
</evidence>
<evidence type="ECO:0000259" key="14">
    <source>
        <dbReference type="Pfam" id="PF00593"/>
    </source>
</evidence>
<evidence type="ECO:0000256" key="7">
    <source>
        <dbReference type="ARBA" id="ARBA00023136"/>
    </source>
</evidence>
<keyword evidence="8" id="KW-0675">Receptor</keyword>
<comment type="similarity">
    <text evidence="2 10 11">Belongs to the TonB-dependent receptor family.</text>
</comment>
<accession>A0A480AZM2</accession>
<feature type="region of interest" description="Disordered" evidence="12">
    <location>
        <begin position="212"/>
        <end position="234"/>
    </location>
</feature>
<evidence type="ECO:0000256" key="12">
    <source>
        <dbReference type="SAM" id="MobiDB-lite"/>
    </source>
</evidence>
<feature type="domain" description="TonB-dependent receptor-like beta-barrel" evidence="14">
    <location>
        <begin position="252"/>
        <end position="645"/>
    </location>
</feature>
<evidence type="ECO:0000313" key="16">
    <source>
        <dbReference type="EMBL" id="GCL64268.1"/>
    </source>
</evidence>
<dbReference type="EMBL" id="BJCL01000008">
    <property type="protein sequence ID" value="GCL64268.1"/>
    <property type="molecule type" value="Genomic_DNA"/>
</dbReference>
<gene>
    <name evidence="16" type="ORF">AQPW35_33490</name>
</gene>
<name>A0A480AZM2_9BURK</name>
<evidence type="ECO:0000256" key="6">
    <source>
        <dbReference type="ARBA" id="ARBA00023077"/>
    </source>
</evidence>
<dbReference type="RefSeq" id="WP_137733986.1">
    <property type="nucleotide sequence ID" value="NZ_BJCL01000008.1"/>
</dbReference>
<dbReference type="GO" id="GO:0044718">
    <property type="term" value="P:siderophore transmembrane transport"/>
    <property type="evidence" value="ECO:0007669"/>
    <property type="project" value="TreeGrafter"/>
</dbReference>
<dbReference type="SUPFAM" id="SSF56935">
    <property type="entry name" value="Porins"/>
    <property type="match status" value="1"/>
</dbReference>
<dbReference type="InterPro" id="IPR039426">
    <property type="entry name" value="TonB-dep_rcpt-like"/>
</dbReference>
<dbReference type="GO" id="GO:0015344">
    <property type="term" value="F:siderophore uptake transmembrane transporter activity"/>
    <property type="evidence" value="ECO:0007669"/>
    <property type="project" value="TreeGrafter"/>
</dbReference>
<keyword evidence="6 11" id="KW-0798">TonB box</keyword>
<keyword evidence="13" id="KW-0732">Signal</keyword>
<keyword evidence="4 10" id="KW-1134">Transmembrane beta strand</keyword>
<evidence type="ECO:0000256" key="4">
    <source>
        <dbReference type="ARBA" id="ARBA00022452"/>
    </source>
</evidence>
<dbReference type="InterPro" id="IPR037066">
    <property type="entry name" value="Plug_dom_sf"/>
</dbReference>
<evidence type="ECO:0000256" key="3">
    <source>
        <dbReference type="ARBA" id="ARBA00022448"/>
    </source>
</evidence>
<keyword evidence="5 10" id="KW-0812">Transmembrane</keyword>
<dbReference type="PROSITE" id="PS52016">
    <property type="entry name" value="TONB_DEPENDENT_REC_3"/>
    <property type="match status" value="1"/>
</dbReference>
<organism evidence="16 17">
    <name type="scientific">Pseudaquabacterium pictum</name>
    <dbReference type="NCBI Taxonomy" id="2315236"/>
    <lineage>
        <taxon>Bacteria</taxon>
        <taxon>Pseudomonadati</taxon>
        <taxon>Pseudomonadota</taxon>
        <taxon>Betaproteobacteria</taxon>
        <taxon>Burkholderiales</taxon>
        <taxon>Sphaerotilaceae</taxon>
        <taxon>Pseudaquabacterium</taxon>
    </lineage>
</organism>
<evidence type="ECO:0000256" key="1">
    <source>
        <dbReference type="ARBA" id="ARBA00004571"/>
    </source>
</evidence>
<comment type="caution">
    <text evidence="16">The sequence shown here is derived from an EMBL/GenBank/DDBJ whole genome shotgun (WGS) entry which is preliminary data.</text>
</comment>
<evidence type="ECO:0000313" key="17">
    <source>
        <dbReference type="Proteomes" id="UP000301751"/>
    </source>
</evidence>
<comment type="subcellular location">
    <subcellularLocation>
        <location evidence="1 10">Cell outer membrane</location>
        <topology evidence="1 10">Multi-pass membrane protein</topology>
    </subcellularLocation>
</comment>
<evidence type="ECO:0000256" key="5">
    <source>
        <dbReference type="ARBA" id="ARBA00022692"/>
    </source>
</evidence>
<keyword evidence="7 10" id="KW-0472">Membrane</keyword>
<dbReference type="InterPro" id="IPR012910">
    <property type="entry name" value="Plug_dom"/>
</dbReference>
<proteinExistence type="inferred from homology"/>
<keyword evidence="17" id="KW-1185">Reference proteome</keyword>
<dbReference type="Gene3D" id="2.40.170.20">
    <property type="entry name" value="TonB-dependent receptor, beta-barrel domain"/>
    <property type="match status" value="1"/>
</dbReference>
<keyword evidence="3 10" id="KW-0813">Transport</keyword>
<feature type="chain" id="PRO_5019869469" description="TonB-dependent receptor" evidence="13">
    <location>
        <begin position="35"/>
        <end position="691"/>
    </location>
</feature>
<evidence type="ECO:0000256" key="11">
    <source>
        <dbReference type="RuleBase" id="RU003357"/>
    </source>
</evidence>
<dbReference type="InterPro" id="IPR036942">
    <property type="entry name" value="Beta-barrel_TonB_sf"/>
</dbReference>
<dbReference type="Gene3D" id="2.170.130.10">
    <property type="entry name" value="TonB-dependent receptor, plug domain"/>
    <property type="match status" value="1"/>
</dbReference>
<dbReference type="PANTHER" id="PTHR30069:SF40">
    <property type="entry name" value="TONB-DEPENDENT RECEPTOR NMB0964-RELATED"/>
    <property type="match status" value="1"/>
</dbReference>
<feature type="domain" description="TonB-dependent receptor plug" evidence="15">
    <location>
        <begin position="53"/>
        <end position="155"/>
    </location>
</feature>
<protein>
    <recommendedName>
        <fullName evidence="18">TonB-dependent receptor</fullName>
    </recommendedName>
</protein>
<dbReference type="Proteomes" id="UP000301751">
    <property type="component" value="Unassembled WGS sequence"/>
</dbReference>